<accession>A0ABQ9CX64</accession>
<name>A0ABQ9CX64_9PASS</name>
<keyword evidence="2" id="KW-1185">Reference proteome</keyword>
<comment type="caution">
    <text evidence="1">The sequence shown here is derived from an EMBL/GenBank/DDBJ whole genome shotgun (WGS) entry which is preliminary data.</text>
</comment>
<gene>
    <name evidence="1" type="ORF">WISP_125507</name>
</gene>
<sequence>MLNSSPWDPLMGQIGTVQSCVRGVVRQHLEYDVQFWTPQFRKDIELLEHVQRRTTKLLKGLESKSYEEELRELELFNLGKRRLRGDLITLYNYLKRCCSQVTLSSPLLESEMDFTQHMDPESGGLLHMVLEAEILVPSEEQIEAASQVEENFWALSAIPFTLILLEAVLKHTESREVPDSQYNLTKGKSSLTNQVAFYDGMTPSVGKERVTDVVDLEDFCETFDMAPHNTFLSRLERDGFDGWTVKWIRNWLDGCIHRVLISDSESQQTRVTSGVLQGSVLGPVFQDLKLEDH</sequence>
<dbReference type="PANTHER" id="PTHR33332">
    <property type="entry name" value="REVERSE TRANSCRIPTASE DOMAIN-CONTAINING PROTEIN"/>
    <property type="match status" value="1"/>
</dbReference>
<reference evidence="1" key="1">
    <citation type="submission" date="2019-10" db="EMBL/GenBank/DDBJ databases">
        <authorList>
            <person name="Soares A.E.R."/>
            <person name="Aleixo A."/>
            <person name="Schneider P."/>
            <person name="Miyaki C.Y."/>
            <person name="Schneider M.P."/>
            <person name="Mello C."/>
            <person name="Vasconcelos A.T.R."/>
        </authorList>
    </citation>
    <scope>NUCLEOTIDE SEQUENCE</scope>
    <source>
        <tissue evidence="1">Muscle</tissue>
    </source>
</reference>
<dbReference type="EMBL" id="WHWB01034592">
    <property type="protein sequence ID" value="KAJ7407640.1"/>
    <property type="molecule type" value="Genomic_DNA"/>
</dbReference>
<organism evidence="1 2">
    <name type="scientific">Willisornis vidua</name>
    <name type="common">Xingu scale-backed antbird</name>
    <dbReference type="NCBI Taxonomy" id="1566151"/>
    <lineage>
        <taxon>Eukaryota</taxon>
        <taxon>Metazoa</taxon>
        <taxon>Chordata</taxon>
        <taxon>Craniata</taxon>
        <taxon>Vertebrata</taxon>
        <taxon>Euteleostomi</taxon>
        <taxon>Archelosauria</taxon>
        <taxon>Archosauria</taxon>
        <taxon>Dinosauria</taxon>
        <taxon>Saurischia</taxon>
        <taxon>Theropoda</taxon>
        <taxon>Coelurosauria</taxon>
        <taxon>Aves</taxon>
        <taxon>Neognathae</taxon>
        <taxon>Neoaves</taxon>
        <taxon>Telluraves</taxon>
        <taxon>Australaves</taxon>
        <taxon>Passeriformes</taxon>
        <taxon>Thamnophilidae</taxon>
        <taxon>Willisornis</taxon>
    </lineage>
</organism>
<protein>
    <submittedName>
        <fullName evidence="1">Uncharacterized protein</fullName>
    </submittedName>
</protein>
<proteinExistence type="predicted"/>
<evidence type="ECO:0000313" key="1">
    <source>
        <dbReference type="EMBL" id="KAJ7407640.1"/>
    </source>
</evidence>
<evidence type="ECO:0000313" key="2">
    <source>
        <dbReference type="Proteomes" id="UP001145742"/>
    </source>
</evidence>
<dbReference type="Proteomes" id="UP001145742">
    <property type="component" value="Unassembled WGS sequence"/>
</dbReference>